<dbReference type="CDD" id="cd00143">
    <property type="entry name" value="PP2Cc"/>
    <property type="match status" value="1"/>
</dbReference>
<keyword evidence="4" id="KW-1185">Reference proteome</keyword>
<dbReference type="RefSeq" id="WP_068529238.1">
    <property type="nucleotide sequence ID" value="NZ_LVJH01000003.1"/>
</dbReference>
<evidence type="ECO:0000256" key="1">
    <source>
        <dbReference type="SAM" id="Phobius"/>
    </source>
</evidence>
<dbReference type="EMBL" id="LVJH01000003">
    <property type="protein sequence ID" value="OAB45491.1"/>
    <property type="molecule type" value="Genomic_DNA"/>
</dbReference>
<dbReference type="InterPro" id="IPR036457">
    <property type="entry name" value="PPM-type-like_dom_sf"/>
</dbReference>
<dbReference type="Proteomes" id="UP000076967">
    <property type="component" value="Unassembled WGS sequence"/>
</dbReference>
<dbReference type="SUPFAM" id="SSF81606">
    <property type="entry name" value="PP2C-like"/>
    <property type="match status" value="1"/>
</dbReference>
<keyword evidence="1" id="KW-0472">Membrane</keyword>
<keyword evidence="1" id="KW-1133">Transmembrane helix</keyword>
<reference evidence="3 4" key="1">
    <citation type="submission" date="2016-03" db="EMBL/GenBank/DDBJ databases">
        <title>Draft genome sequence of Paenibacillus glacialis DSM 22343.</title>
        <authorList>
            <person name="Shin S.-K."/>
            <person name="Yi H."/>
        </authorList>
    </citation>
    <scope>NUCLEOTIDE SEQUENCE [LARGE SCALE GENOMIC DNA]</scope>
    <source>
        <strain evidence="3 4">DSM 22343</strain>
    </source>
</reference>
<accession>A0A168N7Q0</accession>
<evidence type="ECO:0000313" key="3">
    <source>
        <dbReference type="EMBL" id="OAB45491.1"/>
    </source>
</evidence>
<dbReference type="PROSITE" id="PS51746">
    <property type="entry name" value="PPM_2"/>
    <property type="match status" value="1"/>
</dbReference>
<comment type="caution">
    <text evidence="3">The sequence shown here is derived from an EMBL/GenBank/DDBJ whole genome shotgun (WGS) entry which is preliminary data.</text>
</comment>
<dbReference type="AlphaFoldDB" id="A0A168N7Q0"/>
<gene>
    <name evidence="3" type="ORF">PGLA_04365</name>
</gene>
<organism evidence="3 4">
    <name type="scientific">Paenibacillus glacialis</name>
    <dbReference type="NCBI Taxonomy" id="494026"/>
    <lineage>
        <taxon>Bacteria</taxon>
        <taxon>Bacillati</taxon>
        <taxon>Bacillota</taxon>
        <taxon>Bacilli</taxon>
        <taxon>Bacillales</taxon>
        <taxon>Paenibacillaceae</taxon>
        <taxon>Paenibacillus</taxon>
    </lineage>
</organism>
<dbReference type="Pfam" id="PF13672">
    <property type="entry name" value="PP2C_2"/>
    <property type="match status" value="1"/>
</dbReference>
<feature type="transmembrane region" description="Helical" evidence="1">
    <location>
        <begin position="7"/>
        <end position="26"/>
    </location>
</feature>
<dbReference type="InterPro" id="IPR001932">
    <property type="entry name" value="PPM-type_phosphatase-like_dom"/>
</dbReference>
<evidence type="ECO:0000259" key="2">
    <source>
        <dbReference type="PROSITE" id="PS51746"/>
    </source>
</evidence>
<evidence type="ECO:0000313" key="4">
    <source>
        <dbReference type="Proteomes" id="UP000076967"/>
    </source>
</evidence>
<name>A0A168N7Q0_9BACL</name>
<protein>
    <submittedName>
        <fullName evidence="3">Serine/threonine protein phosphatase</fullName>
    </submittedName>
</protein>
<feature type="domain" description="PPM-type phosphatase" evidence="2">
    <location>
        <begin position="43"/>
        <end position="280"/>
    </location>
</feature>
<proteinExistence type="predicted"/>
<dbReference type="OrthoDB" id="9801841at2"/>
<dbReference type="SMART" id="SM00332">
    <property type="entry name" value="PP2Cc"/>
    <property type="match status" value="1"/>
</dbReference>
<dbReference type="Gene3D" id="3.60.40.10">
    <property type="entry name" value="PPM-type phosphatase domain"/>
    <property type="match status" value="1"/>
</dbReference>
<dbReference type="SMART" id="SM00331">
    <property type="entry name" value="PP2C_SIG"/>
    <property type="match status" value="1"/>
</dbReference>
<keyword evidence="1" id="KW-0812">Transmembrane</keyword>
<sequence>MQQIKDIEHYIVILSALFLWIILHFVRRALVRHQPTTKIKGIQIGNGQSIGRREEQDDYFSSSTTAVGTFAVIADGISGLSNGRMASTLAVTVFSKEFQLLEKTEDFTSFFAKAATQSNSGILANLSGSNGGTTLVVAVISSGILHWAAVGDSMISVFRDSEFITMNSKHTVETLLREKVLSGEMTKEDAETSPVRKHLVNYLGYEGFRNMEIGEPFTLQKKDKIMLASDGVYDALSEVELEHLLKQKKPAEEIADDIIEQVDAKGLRNQDNATVIILEKGW</sequence>
<dbReference type="STRING" id="494026.PGLA_04365"/>